<accession>A0ABR1GY00</accession>
<feature type="compositionally biased region" description="Basic residues" evidence="1">
    <location>
        <begin position="243"/>
        <end position="257"/>
    </location>
</feature>
<gene>
    <name evidence="2" type="ORF">QQX98_007495</name>
</gene>
<feature type="region of interest" description="Disordered" evidence="1">
    <location>
        <begin position="337"/>
        <end position="378"/>
    </location>
</feature>
<organism evidence="2 3">
    <name type="scientific">Neonectria punicea</name>
    <dbReference type="NCBI Taxonomy" id="979145"/>
    <lineage>
        <taxon>Eukaryota</taxon>
        <taxon>Fungi</taxon>
        <taxon>Dikarya</taxon>
        <taxon>Ascomycota</taxon>
        <taxon>Pezizomycotina</taxon>
        <taxon>Sordariomycetes</taxon>
        <taxon>Hypocreomycetidae</taxon>
        <taxon>Hypocreales</taxon>
        <taxon>Nectriaceae</taxon>
        <taxon>Neonectria</taxon>
    </lineage>
</organism>
<proteinExistence type="predicted"/>
<protein>
    <submittedName>
        <fullName evidence="2">Uncharacterized protein</fullName>
    </submittedName>
</protein>
<feature type="region of interest" description="Disordered" evidence="1">
    <location>
        <begin position="243"/>
        <end position="262"/>
    </location>
</feature>
<evidence type="ECO:0000313" key="3">
    <source>
        <dbReference type="Proteomes" id="UP001498476"/>
    </source>
</evidence>
<dbReference type="EMBL" id="JAZAVJ010000124">
    <property type="protein sequence ID" value="KAK7413632.1"/>
    <property type="molecule type" value="Genomic_DNA"/>
</dbReference>
<name>A0ABR1GY00_9HYPO</name>
<reference evidence="2 3" key="1">
    <citation type="journal article" date="2025" name="Microbiol. Resour. Announc.">
        <title>Draft genome sequences for Neonectria magnoliae and Neonectria punicea, canker pathogens of Liriodendron tulipifera and Acer saccharum in West Virginia.</title>
        <authorList>
            <person name="Petronek H.M."/>
            <person name="Kasson M.T."/>
            <person name="Metheny A.M."/>
            <person name="Stauder C.M."/>
            <person name="Lovett B."/>
            <person name="Lynch S.C."/>
            <person name="Garnas J.R."/>
            <person name="Kasson L.R."/>
            <person name="Stajich J.E."/>
        </authorList>
    </citation>
    <scope>NUCLEOTIDE SEQUENCE [LARGE SCALE GENOMIC DNA]</scope>
    <source>
        <strain evidence="2 3">NRRL 64653</strain>
    </source>
</reference>
<evidence type="ECO:0000256" key="1">
    <source>
        <dbReference type="SAM" id="MobiDB-lite"/>
    </source>
</evidence>
<comment type="caution">
    <text evidence="2">The sequence shown here is derived from an EMBL/GenBank/DDBJ whole genome shotgun (WGS) entry which is preliminary data.</text>
</comment>
<evidence type="ECO:0000313" key="2">
    <source>
        <dbReference type="EMBL" id="KAK7413632.1"/>
    </source>
</evidence>
<keyword evidence="3" id="KW-1185">Reference proteome</keyword>
<dbReference type="Proteomes" id="UP001498476">
    <property type="component" value="Unassembled WGS sequence"/>
</dbReference>
<sequence>MKTSLFCAIQGAVGALAYDSLSHFKFDDGKRGDCHSLDGCGKAGKGNWVPDHNTIRFPHNEHHHGRCWDLCLGGSHCHPKDALGKVCFDFKDEGLVFDFGHIDRYKYEDVSVHVQKEAPPTDHSPAYTIEGGHCIAKKDCKEVKCHVPYFSLTDGGSYKEMCPLYGEGSWIYYIQIKATIAHGHKKYELYSRGAKSDVCWFSLTYCCTECPDCKKECHGKKCHLEHKPHNPCHGKECHHEHHHKHHHHHGYKHHHDKKGNSHEVEHHKCHHKDCHHEHHHEHHHKCHHKECHHKHHEHHHKCHHKGCHHEYEHHHHHGHHEHHHKCHHKGCHHEYEHHNKRAEIEERAPVEIEERAPAEVEERAPAEIDGRAPADLEGRDKYYNGEKYNCDGKLVSTYGVDGHHSHCLSELAYTTHPNTCQGHNGHYLKYCKSELKHGVSGHLKAGDKDFGHFYIQLEKNGRHENDVIVAVNLDDKHKYIATEMAVFVGCDGGCDGYHQPNICLPHTYPSFAVEEKGLENFAVAIRDDFKCHGDYYIAIHVEICLESDRSHCHTCKSRVY</sequence>